<feature type="domain" description="Protein kinase" evidence="9">
    <location>
        <begin position="31"/>
        <end position="183"/>
    </location>
</feature>
<comment type="catalytic activity">
    <reaction evidence="8">
        <text>L-seryl-[protein] + ATP = O-phospho-L-seryl-[protein] + ADP + H(+)</text>
        <dbReference type="Rhea" id="RHEA:17989"/>
        <dbReference type="Rhea" id="RHEA-COMP:9863"/>
        <dbReference type="Rhea" id="RHEA-COMP:11604"/>
        <dbReference type="ChEBI" id="CHEBI:15378"/>
        <dbReference type="ChEBI" id="CHEBI:29999"/>
        <dbReference type="ChEBI" id="CHEBI:30616"/>
        <dbReference type="ChEBI" id="CHEBI:83421"/>
        <dbReference type="ChEBI" id="CHEBI:456216"/>
        <dbReference type="EC" id="2.7.11.1"/>
    </reaction>
</comment>
<accession>A0AAW0HZU9</accession>
<evidence type="ECO:0000256" key="7">
    <source>
        <dbReference type="ARBA" id="ARBA00047899"/>
    </source>
</evidence>
<dbReference type="GO" id="GO:0035556">
    <property type="term" value="P:intracellular signal transduction"/>
    <property type="evidence" value="ECO:0007669"/>
    <property type="project" value="TreeGrafter"/>
</dbReference>
<protein>
    <recommendedName>
        <fullName evidence="1">non-specific serine/threonine protein kinase</fullName>
        <ecNumber evidence="1">2.7.11.1</ecNumber>
    </recommendedName>
</protein>
<dbReference type="SUPFAM" id="SSF56112">
    <property type="entry name" value="Protein kinase-like (PK-like)"/>
    <property type="match status" value="1"/>
</dbReference>
<dbReference type="InterPro" id="IPR000719">
    <property type="entry name" value="Prot_kinase_dom"/>
</dbReference>
<feature type="non-terminal residue" evidence="10">
    <location>
        <position position="183"/>
    </location>
</feature>
<dbReference type="SMART" id="SM00220">
    <property type="entry name" value="S_TKc"/>
    <property type="match status" value="1"/>
</dbReference>
<dbReference type="Gene3D" id="1.10.510.10">
    <property type="entry name" value="Transferase(Phosphotransferase) domain 1"/>
    <property type="match status" value="1"/>
</dbReference>
<dbReference type="EC" id="2.7.11.1" evidence="1"/>
<organism evidence="10 11">
    <name type="scientific">Myodes glareolus</name>
    <name type="common">Bank vole</name>
    <name type="synonym">Clethrionomys glareolus</name>
    <dbReference type="NCBI Taxonomy" id="447135"/>
    <lineage>
        <taxon>Eukaryota</taxon>
        <taxon>Metazoa</taxon>
        <taxon>Chordata</taxon>
        <taxon>Craniata</taxon>
        <taxon>Vertebrata</taxon>
        <taxon>Euteleostomi</taxon>
        <taxon>Mammalia</taxon>
        <taxon>Eutheria</taxon>
        <taxon>Euarchontoglires</taxon>
        <taxon>Glires</taxon>
        <taxon>Rodentia</taxon>
        <taxon>Myomorpha</taxon>
        <taxon>Muroidea</taxon>
        <taxon>Cricetidae</taxon>
        <taxon>Arvicolinae</taxon>
        <taxon>Myodes</taxon>
    </lineage>
</organism>
<evidence type="ECO:0000256" key="5">
    <source>
        <dbReference type="ARBA" id="ARBA00022777"/>
    </source>
</evidence>
<dbReference type="InterPro" id="IPR008271">
    <property type="entry name" value="Ser/Thr_kinase_AS"/>
</dbReference>
<dbReference type="FunFam" id="3.30.200.20:FF:000003">
    <property type="entry name" value="Non-specific serine/threonine protein kinase"/>
    <property type="match status" value="1"/>
</dbReference>
<keyword evidence="2" id="KW-0723">Serine/threonine-protein kinase</keyword>
<keyword evidence="11" id="KW-1185">Reference proteome</keyword>
<dbReference type="PROSITE" id="PS00108">
    <property type="entry name" value="PROTEIN_KINASE_ST"/>
    <property type="match status" value="1"/>
</dbReference>
<evidence type="ECO:0000256" key="3">
    <source>
        <dbReference type="ARBA" id="ARBA00022679"/>
    </source>
</evidence>
<dbReference type="Proteomes" id="UP001488838">
    <property type="component" value="Unassembled WGS sequence"/>
</dbReference>
<dbReference type="PROSITE" id="PS50011">
    <property type="entry name" value="PROTEIN_KINASE_DOM"/>
    <property type="match status" value="1"/>
</dbReference>
<evidence type="ECO:0000256" key="1">
    <source>
        <dbReference type="ARBA" id="ARBA00012513"/>
    </source>
</evidence>
<evidence type="ECO:0000256" key="4">
    <source>
        <dbReference type="ARBA" id="ARBA00022741"/>
    </source>
</evidence>
<evidence type="ECO:0000313" key="11">
    <source>
        <dbReference type="Proteomes" id="UP001488838"/>
    </source>
</evidence>
<proteinExistence type="predicted"/>
<comment type="caution">
    <text evidence="10">The sequence shown here is derived from an EMBL/GenBank/DDBJ whole genome shotgun (WGS) entry which is preliminary data.</text>
</comment>
<dbReference type="PANTHER" id="PTHR24346">
    <property type="entry name" value="MAP/MICROTUBULE AFFINITY-REGULATING KINASE"/>
    <property type="match status" value="1"/>
</dbReference>
<evidence type="ECO:0000256" key="6">
    <source>
        <dbReference type="ARBA" id="ARBA00022840"/>
    </source>
</evidence>
<gene>
    <name evidence="10" type="ORF">U0070_000107</name>
</gene>
<dbReference type="GO" id="GO:0004674">
    <property type="term" value="F:protein serine/threonine kinase activity"/>
    <property type="evidence" value="ECO:0007669"/>
    <property type="project" value="UniProtKB-KW"/>
</dbReference>
<dbReference type="InterPro" id="IPR011009">
    <property type="entry name" value="Kinase-like_dom_sf"/>
</dbReference>
<reference evidence="10 11" key="1">
    <citation type="journal article" date="2023" name="bioRxiv">
        <title>Conserved and derived expression patterns and positive selection on dental genes reveal complex evolutionary context of ever-growing rodent molars.</title>
        <authorList>
            <person name="Calamari Z.T."/>
            <person name="Song A."/>
            <person name="Cohen E."/>
            <person name="Akter M."/>
            <person name="Roy R.D."/>
            <person name="Hallikas O."/>
            <person name="Christensen M.M."/>
            <person name="Li P."/>
            <person name="Marangoni P."/>
            <person name="Jernvall J."/>
            <person name="Klein O.D."/>
        </authorList>
    </citation>
    <scope>NUCLEOTIDE SEQUENCE [LARGE SCALE GENOMIC DNA]</scope>
    <source>
        <strain evidence="10">V071</strain>
    </source>
</reference>
<keyword evidence="5" id="KW-0418">Kinase</keyword>
<keyword evidence="6" id="KW-0067">ATP-binding</keyword>
<dbReference type="AlphaFoldDB" id="A0AAW0HZU9"/>
<dbReference type="Pfam" id="PF00069">
    <property type="entry name" value="Pkinase"/>
    <property type="match status" value="1"/>
</dbReference>
<evidence type="ECO:0000256" key="2">
    <source>
        <dbReference type="ARBA" id="ARBA00022527"/>
    </source>
</evidence>
<dbReference type="GO" id="GO:0005634">
    <property type="term" value="C:nucleus"/>
    <property type="evidence" value="ECO:0007669"/>
    <property type="project" value="TreeGrafter"/>
</dbReference>
<dbReference type="PANTHER" id="PTHR24346:SF85">
    <property type="entry name" value="RIKEN CDNA 1810024B03 GENE"/>
    <property type="match status" value="1"/>
</dbReference>
<evidence type="ECO:0000313" key="10">
    <source>
        <dbReference type="EMBL" id="KAK7807792.1"/>
    </source>
</evidence>
<dbReference type="EMBL" id="JBBHLL010000261">
    <property type="protein sequence ID" value="KAK7807792.1"/>
    <property type="molecule type" value="Genomic_DNA"/>
</dbReference>
<dbReference type="GO" id="GO:0045719">
    <property type="term" value="P:negative regulation of glycogen biosynthetic process"/>
    <property type="evidence" value="ECO:0007669"/>
    <property type="project" value="TreeGrafter"/>
</dbReference>
<sequence>MAIACQQEKLVKLNGHIMAVSLDPNILQKNFRILKPLAAGSFGEVKLACHIPTKTKVAIKVLRKKSNALCEIKSEIKILQSLEHSNIIQFFHIIDTQSRTYIVMEYVAGKDLKLFISEVGYVKEQEARPIFQQVVSAVHFLHQRRIAHRDIKLENILIDRDGNVKLCDFGLAIQLTEGQMLKK</sequence>
<keyword evidence="4" id="KW-0547">Nucleotide-binding</keyword>
<name>A0AAW0HZU9_MYOGA</name>
<dbReference type="FunFam" id="1.10.510.10:FF:000571">
    <property type="entry name" value="Maternal embryonic leucine zipper kinase"/>
    <property type="match status" value="1"/>
</dbReference>
<comment type="catalytic activity">
    <reaction evidence="7">
        <text>L-threonyl-[protein] + ATP = O-phospho-L-threonyl-[protein] + ADP + H(+)</text>
        <dbReference type="Rhea" id="RHEA:46608"/>
        <dbReference type="Rhea" id="RHEA-COMP:11060"/>
        <dbReference type="Rhea" id="RHEA-COMP:11605"/>
        <dbReference type="ChEBI" id="CHEBI:15378"/>
        <dbReference type="ChEBI" id="CHEBI:30013"/>
        <dbReference type="ChEBI" id="CHEBI:30616"/>
        <dbReference type="ChEBI" id="CHEBI:61977"/>
        <dbReference type="ChEBI" id="CHEBI:456216"/>
        <dbReference type="EC" id="2.7.11.1"/>
    </reaction>
</comment>
<dbReference type="GO" id="GO:0005524">
    <property type="term" value="F:ATP binding"/>
    <property type="evidence" value="ECO:0007669"/>
    <property type="project" value="UniProtKB-KW"/>
</dbReference>
<keyword evidence="3" id="KW-0808">Transferase</keyword>
<dbReference type="GO" id="GO:0005829">
    <property type="term" value="C:cytosol"/>
    <property type="evidence" value="ECO:0007669"/>
    <property type="project" value="TreeGrafter"/>
</dbReference>
<evidence type="ECO:0000256" key="8">
    <source>
        <dbReference type="ARBA" id="ARBA00048679"/>
    </source>
</evidence>
<evidence type="ECO:0000259" key="9">
    <source>
        <dbReference type="PROSITE" id="PS50011"/>
    </source>
</evidence>